<dbReference type="OrthoDB" id="266718at2759"/>
<evidence type="ECO:0000259" key="8">
    <source>
        <dbReference type="PROSITE" id="PS50011"/>
    </source>
</evidence>
<keyword evidence="10" id="KW-1185">Reference proteome</keyword>
<protein>
    <submittedName>
        <fullName evidence="9">Kinase-like domain-containing protein</fullName>
    </submittedName>
</protein>
<comment type="similarity">
    <text evidence="1">Belongs to the protein kinase superfamily. STE Ser/Thr protein kinase family. MAP kinase kinase kinase subfamily.</text>
</comment>
<dbReference type="STRING" id="1884261.A0A5C3QZG6"/>
<dbReference type="PROSITE" id="PS50011">
    <property type="entry name" value="PROTEIN_KINASE_DOM"/>
    <property type="match status" value="1"/>
</dbReference>
<dbReference type="PROSITE" id="PS00108">
    <property type="entry name" value="PROTEIN_KINASE_ST"/>
    <property type="match status" value="1"/>
</dbReference>
<dbReference type="InterPro" id="IPR000719">
    <property type="entry name" value="Prot_kinase_dom"/>
</dbReference>
<evidence type="ECO:0000256" key="1">
    <source>
        <dbReference type="ARBA" id="ARBA00006529"/>
    </source>
</evidence>
<dbReference type="Proteomes" id="UP000305067">
    <property type="component" value="Unassembled WGS sequence"/>
</dbReference>
<dbReference type="FunFam" id="1.10.510.10:FF:000182">
    <property type="entry name" value="MAP kinase kinase kinase mkh1"/>
    <property type="match status" value="1"/>
</dbReference>
<dbReference type="InterPro" id="IPR050538">
    <property type="entry name" value="MAP_kinase_kinase_kinase"/>
</dbReference>
<accession>A0A5C3QZG6</accession>
<feature type="binding site" evidence="6">
    <location>
        <position position="253"/>
    </location>
    <ligand>
        <name>ATP</name>
        <dbReference type="ChEBI" id="CHEBI:30616"/>
    </ligand>
</feature>
<dbReference type="GO" id="GO:0005524">
    <property type="term" value="F:ATP binding"/>
    <property type="evidence" value="ECO:0007669"/>
    <property type="project" value="UniProtKB-UniRule"/>
</dbReference>
<dbReference type="PANTHER" id="PTHR48016:SF48">
    <property type="entry name" value="SERINE_THREONINE-PROTEIN KINASE BCK1_SLK1_SSP31"/>
    <property type="match status" value="1"/>
</dbReference>
<dbReference type="PANTHER" id="PTHR48016">
    <property type="entry name" value="MAP KINASE KINASE KINASE SSK2-RELATED-RELATED"/>
    <property type="match status" value="1"/>
</dbReference>
<keyword evidence="3 6" id="KW-0547">Nucleotide-binding</keyword>
<dbReference type="SMART" id="SM00220">
    <property type="entry name" value="S_TKc"/>
    <property type="match status" value="1"/>
</dbReference>
<evidence type="ECO:0000256" key="6">
    <source>
        <dbReference type="PROSITE-ProRule" id="PRU10141"/>
    </source>
</evidence>
<feature type="compositionally biased region" description="Basic and acidic residues" evidence="7">
    <location>
        <begin position="191"/>
        <end position="200"/>
    </location>
</feature>
<feature type="compositionally biased region" description="Basic and acidic residues" evidence="7">
    <location>
        <begin position="68"/>
        <end position="86"/>
    </location>
</feature>
<evidence type="ECO:0000256" key="7">
    <source>
        <dbReference type="SAM" id="MobiDB-lite"/>
    </source>
</evidence>
<feature type="compositionally biased region" description="Low complexity" evidence="7">
    <location>
        <begin position="1"/>
        <end position="14"/>
    </location>
</feature>
<dbReference type="GO" id="GO:0000196">
    <property type="term" value="P:cell integrity MAPK cascade"/>
    <property type="evidence" value="ECO:0007669"/>
    <property type="project" value="UniProtKB-ARBA"/>
</dbReference>
<feature type="region of interest" description="Disordered" evidence="7">
    <location>
        <begin position="119"/>
        <end position="142"/>
    </location>
</feature>
<reference evidence="9 10" key="1">
    <citation type="journal article" date="2019" name="Nat. Ecol. Evol.">
        <title>Megaphylogeny resolves global patterns of mushroom evolution.</title>
        <authorList>
            <person name="Varga T."/>
            <person name="Krizsan K."/>
            <person name="Foldi C."/>
            <person name="Dima B."/>
            <person name="Sanchez-Garcia M."/>
            <person name="Sanchez-Ramirez S."/>
            <person name="Szollosi G.J."/>
            <person name="Szarkandi J.G."/>
            <person name="Papp V."/>
            <person name="Albert L."/>
            <person name="Andreopoulos W."/>
            <person name="Angelini C."/>
            <person name="Antonin V."/>
            <person name="Barry K.W."/>
            <person name="Bougher N.L."/>
            <person name="Buchanan P."/>
            <person name="Buyck B."/>
            <person name="Bense V."/>
            <person name="Catcheside P."/>
            <person name="Chovatia M."/>
            <person name="Cooper J."/>
            <person name="Damon W."/>
            <person name="Desjardin D."/>
            <person name="Finy P."/>
            <person name="Geml J."/>
            <person name="Haridas S."/>
            <person name="Hughes K."/>
            <person name="Justo A."/>
            <person name="Karasinski D."/>
            <person name="Kautmanova I."/>
            <person name="Kiss B."/>
            <person name="Kocsube S."/>
            <person name="Kotiranta H."/>
            <person name="LaButti K.M."/>
            <person name="Lechner B.E."/>
            <person name="Liimatainen K."/>
            <person name="Lipzen A."/>
            <person name="Lukacs Z."/>
            <person name="Mihaltcheva S."/>
            <person name="Morgado L.N."/>
            <person name="Niskanen T."/>
            <person name="Noordeloos M.E."/>
            <person name="Ohm R.A."/>
            <person name="Ortiz-Santana B."/>
            <person name="Ovrebo C."/>
            <person name="Racz N."/>
            <person name="Riley R."/>
            <person name="Savchenko A."/>
            <person name="Shiryaev A."/>
            <person name="Soop K."/>
            <person name="Spirin V."/>
            <person name="Szebenyi C."/>
            <person name="Tomsovsky M."/>
            <person name="Tulloss R.E."/>
            <person name="Uehling J."/>
            <person name="Grigoriev I.V."/>
            <person name="Vagvolgyi C."/>
            <person name="Papp T."/>
            <person name="Martin F.M."/>
            <person name="Miettinen O."/>
            <person name="Hibbett D.S."/>
            <person name="Nagy L.G."/>
        </authorList>
    </citation>
    <scope>NUCLEOTIDE SEQUENCE [LARGE SCALE GENOMIC DNA]</scope>
    <source>
        <strain evidence="9 10">CBS 309.79</strain>
    </source>
</reference>
<organism evidence="9 10">
    <name type="scientific">Pterulicium gracile</name>
    <dbReference type="NCBI Taxonomy" id="1884261"/>
    <lineage>
        <taxon>Eukaryota</taxon>
        <taxon>Fungi</taxon>
        <taxon>Dikarya</taxon>
        <taxon>Basidiomycota</taxon>
        <taxon>Agaricomycotina</taxon>
        <taxon>Agaricomycetes</taxon>
        <taxon>Agaricomycetidae</taxon>
        <taxon>Agaricales</taxon>
        <taxon>Pleurotineae</taxon>
        <taxon>Pterulaceae</taxon>
        <taxon>Pterulicium</taxon>
    </lineage>
</organism>
<dbReference type="GO" id="GO:0004709">
    <property type="term" value="F:MAP kinase kinase kinase activity"/>
    <property type="evidence" value="ECO:0007669"/>
    <property type="project" value="UniProtKB-ARBA"/>
</dbReference>
<dbReference type="InterPro" id="IPR011009">
    <property type="entry name" value="Kinase-like_dom_sf"/>
</dbReference>
<evidence type="ECO:0000313" key="10">
    <source>
        <dbReference type="Proteomes" id="UP000305067"/>
    </source>
</evidence>
<feature type="region of interest" description="Disordered" evidence="7">
    <location>
        <begin position="191"/>
        <end position="218"/>
    </location>
</feature>
<sequence length="503" mass="56128">MVSFRSYGSTSTYTDDGDDWKVRPDRPPSILTHTKPSLKVNTADPRQQKRTTFVDAPGQHDRTRRIRDKQDDRESSKFTERVEETWAPRPPAEDVYEDLDTYFPGHDLDRPVVDANSGGTSPTALDVGTAPPRPVSVVSNAESSRMRYKKSIRIVAEEHKKKYRESRADPAQISSNMLRKRSTKLWGSKPEEIMAGKDKSVPPLPFLPPESPPDSAKDPTSFKWVRGELIGQGTYGKVYLALNASTGEMMAVKQVDIPRSASAKTDSRQIAVVDALKFESETLKDLEHPHVVQYLGFEETPHNLSIFLEYVPGGSIGSCLVKHGKFDEEVTKSFAGQILSGLEYLHSRGVLHRDMKADNILVETSGICKISDFGISKRTDDVVGGASTAMKGTVFWMAPEVINPKKYNGYNFKIDIWSVGCVVLEMWAGSRPWMGIESVAVMFQLYQASQPPPVPEDVLLSSSAEDFRLKCFAINPEDRPSAAELRKHPYLALQPGWIFTGFK</sequence>
<name>A0A5C3QZG6_9AGAR</name>
<evidence type="ECO:0000256" key="5">
    <source>
        <dbReference type="ARBA" id="ARBA00022840"/>
    </source>
</evidence>
<dbReference type="AlphaFoldDB" id="A0A5C3QZG6"/>
<dbReference type="InterPro" id="IPR008271">
    <property type="entry name" value="Ser/Thr_kinase_AS"/>
</dbReference>
<feature type="compositionally biased region" description="Pro residues" evidence="7">
    <location>
        <begin position="202"/>
        <end position="212"/>
    </location>
</feature>
<dbReference type="Gene3D" id="1.10.510.10">
    <property type="entry name" value="Transferase(Phosphotransferase) domain 1"/>
    <property type="match status" value="1"/>
</dbReference>
<keyword evidence="5 6" id="KW-0067">ATP-binding</keyword>
<evidence type="ECO:0000256" key="4">
    <source>
        <dbReference type="ARBA" id="ARBA00022777"/>
    </source>
</evidence>
<keyword evidence="2" id="KW-0808">Transferase</keyword>
<keyword evidence="4 9" id="KW-0418">Kinase</keyword>
<evidence type="ECO:0000256" key="2">
    <source>
        <dbReference type="ARBA" id="ARBA00022679"/>
    </source>
</evidence>
<evidence type="ECO:0000313" key="9">
    <source>
        <dbReference type="EMBL" id="TFL06737.1"/>
    </source>
</evidence>
<feature type="region of interest" description="Disordered" evidence="7">
    <location>
        <begin position="1"/>
        <end position="101"/>
    </location>
</feature>
<dbReference type="FunFam" id="3.30.200.20:FF:000387">
    <property type="entry name" value="Serine/threonine-protein kinase STE11"/>
    <property type="match status" value="1"/>
</dbReference>
<feature type="domain" description="Protein kinase" evidence="8">
    <location>
        <begin position="224"/>
        <end position="491"/>
    </location>
</feature>
<evidence type="ECO:0000256" key="3">
    <source>
        <dbReference type="ARBA" id="ARBA00022741"/>
    </source>
</evidence>
<gene>
    <name evidence="9" type="ORF">BDV98DRAFT_498450</name>
</gene>
<proteinExistence type="inferred from homology"/>
<dbReference type="EMBL" id="ML178815">
    <property type="protein sequence ID" value="TFL06737.1"/>
    <property type="molecule type" value="Genomic_DNA"/>
</dbReference>
<dbReference type="Pfam" id="PF00069">
    <property type="entry name" value="Pkinase"/>
    <property type="match status" value="1"/>
</dbReference>
<dbReference type="PROSITE" id="PS00107">
    <property type="entry name" value="PROTEIN_KINASE_ATP"/>
    <property type="match status" value="1"/>
</dbReference>
<dbReference type="SUPFAM" id="SSF56112">
    <property type="entry name" value="Protein kinase-like (PK-like)"/>
    <property type="match status" value="1"/>
</dbReference>
<dbReference type="InterPro" id="IPR017441">
    <property type="entry name" value="Protein_kinase_ATP_BS"/>
</dbReference>